<dbReference type="VEuPathDB" id="FungiDB:SeMB42_g04664"/>
<feature type="domain" description="Reverse transcriptase Ty1/copia-type" evidence="2">
    <location>
        <begin position="1"/>
        <end position="121"/>
    </location>
</feature>
<protein>
    <submittedName>
        <fullName evidence="4">DNA-directed DNA polymerase</fullName>
    </submittedName>
</protein>
<keyword evidence="1" id="KW-0472">Membrane</keyword>
<feature type="transmembrane region" description="Helical" evidence="1">
    <location>
        <begin position="281"/>
        <end position="301"/>
    </location>
</feature>
<dbReference type="InterPro" id="IPR013103">
    <property type="entry name" value="RVT_2"/>
</dbReference>
<keyword evidence="4" id="KW-0808">Transferase</keyword>
<reference evidence="5 6" key="1">
    <citation type="journal article" date="2019" name="Sci. Rep.">
        <title>Comparative genomics of chytrid fungi reveal insights into the obligate biotrophic and pathogenic lifestyle of Synchytrium endobioticum.</title>
        <authorList>
            <person name="van de Vossenberg B.T.L.H."/>
            <person name="Warris S."/>
            <person name="Nguyen H.D.T."/>
            <person name="van Gent-Pelzer M.P.E."/>
            <person name="Joly D.L."/>
            <person name="van de Geest H.C."/>
            <person name="Bonants P.J.M."/>
            <person name="Smith D.S."/>
            <person name="Levesque C.A."/>
            <person name="van der Lee T.A.J."/>
        </authorList>
    </citation>
    <scope>NUCLEOTIDE SEQUENCE [LARGE SCALE GENOMIC DNA]</scope>
    <source>
        <strain evidence="3 6">LEV6574</strain>
        <strain evidence="4 5">MB42</strain>
    </source>
</reference>
<evidence type="ECO:0000313" key="4">
    <source>
        <dbReference type="EMBL" id="TPX43630.1"/>
    </source>
</evidence>
<comment type="caution">
    <text evidence="4">The sequence shown here is derived from an EMBL/GenBank/DDBJ whole genome shotgun (WGS) entry which is preliminary data.</text>
</comment>
<evidence type="ECO:0000313" key="3">
    <source>
        <dbReference type="EMBL" id="TPX40303.1"/>
    </source>
</evidence>
<proteinExistence type="predicted"/>
<sequence length="320" mass="36026">MYGRKQSSRDWYLTLRNLMNDLGFDETIIEPCLFTKRGVVVCCHVDDRLLIAKKSKLIEYVEQCIAESYQIKRNGDLSKFLGIIFTRDKLTRSFTMSQETAIQDLALKFKVTSERPPKQPLKSNKFPDGIPADSGLYMAIIGSLLYVARMTRPDVMAAVSMLSRYAQNPNEHHYQAATKTVKMKLGGAKDDNVVVAAYADSDWPGYEEKSRMGYLVKIGDLVLQTANSDSQVNVRYPEPISIKEDNSRAKLLFDITRHTRGIPLRVTPAGHRFASQVPPTVLFFIATFFSGVWTVGITSSYTQNRSLWKTGWAVTIIGGC</sequence>
<dbReference type="OrthoDB" id="4927525at2759"/>
<dbReference type="EMBL" id="QEAN01000195">
    <property type="protein sequence ID" value="TPX43630.1"/>
    <property type="molecule type" value="Genomic_DNA"/>
</dbReference>
<keyword evidence="1" id="KW-0812">Transmembrane</keyword>
<name>A0A507CXM5_9FUNG</name>
<dbReference type="EMBL" id="QEAM01000399">
    <property type="protein sequence ID" value="TPX40303.1"/>
    <property type="molecule type" value="Genomic_DNA"/>
</dbReference>
<dbReference type="Pfam" id="PF07727">
    <property type="entry name" value="RVT_2"/>
    <property type="match status" value="1"/>
</dbReference>
<evidence type="ECO:0000313" key="5">
    <source>
        <dbReference type="Proteomes" id="UP000317494"/>
    </source>
</evidence>
<dbReference type="STRING" id="286115.A0A507CXM5"/>
<dbReference type="PANTHER" id="PTHR11439">
    <property type="entry name" value="GAG-POL-RELATED RETROTRANSPOSON"/>
    <property type="match status" value="1"/>
</dbReference>
<keyword evidence="1" id="KW-1133">Transmembrane helix</keyword>
<dbReference type="Proteomes" id="UP000320475">
    <property type="component" value="Unassembled WGS sequence"/>
</dbReference>
<evidence type="ECO:0000256" key="1">
    <source>
        <dbReference type="SAM" id="Phobius"/>
    </source>
</evidence>
<dbReference type="PANTHER" id="PTHR11439:SF483">
    <property type="entry name" value="PEPTIDE SYNTHASE GLIP-LIKE, PUTATIVE (AFU_ORTHOLOGUE AFUA_3G12920)-RELATED"/>
    <property type="match status" value="1"/>
</dbReference>
<organism evidence="4 5">
    <name type="scientific">Synchytrium endobioticum</name>
    <dbReference type="NCBI Taxonomy" id="286115"/>
    <lineage>
        <taxon>Eukaryota</taxon>
        <taxon>Fungi</taxon>
        <taxon>Fungi incertae sedis</taxon>
        <taxon>Chytridiomycota</taxon>
        <taxon>Chytridiomycota incertae sedis</taxon>
        <taxon>Chytridiomycetes</taxon>
        <taxon>Synchytriales</taxon>
        <taxon>Synchytriaceae</taxon>
        <taxon>Synchytrium</taxon>
    </lineage>
</organism>
<accession>A0A507CXM5</accession>
<evidence type="ECO:0000313" key="6">
    <source>
        <dbReference type="Proteomes" id="UP000320475"/>
    </source>
</evidence>
<evidence type="ECO:0000259" key="2">
    <source>
        <dbReference type="Pfam" id="PF07727"/>
    </source>
</evidence>
<keyword evidence="4" id="KW-0239">DNA-directed DNA polymerase</keyword>
<dbReference type="AlphaFoldDB" id="A0A507CXM5"/>
<keyword evidence="4" id="KW-0548">Nucleotidyltransferase</keyword>
<gene>
    <name evidence="3" type="ORF">SeLEV6574_g06684</name>
    <name evidence="4" type="ORF">SeMB42_g04664</name>
</gene>
<dbReference type="Proteomes" id="UP000317494">
    <property type="component" value="Unassembled WGS sequence"/>
</dbReference>
<keyword evidence="5" id="KW-1185">Reference proteome</keyword>
<dbReference type="GO" id="GO:0003887">
    <property type="term" value="F:DNA-directed DNA polymerase activity"/>
    <property type="evidence" value="ECO:0007669"/>
    <property type="project" value="UniProtKB-KW"/>
</dbReference>